<dbReference type="PROSITE" id="PS51354">
    <property type="entry name" value="GLUTAREDOXIN_2"/>
    <property type="match status" value="1"/>
</dbReference>
<dbReference type="PRINTS" id="PR00160">
    <property type="entry name" value="GLUTAREDOXIN"/>
</dbReference>
<keyword evidence="2" id="KW-0249">Electron transport</keyword>
<reference evidence="6 7" key="1">
    <citation type="submission" date="2014-04" db="EMBL/GenBank/DDBJ databases">
        <authorList>
            <consortium name="DOE Joint Genome Institute"/>
            <person name="Kuo A."/>
            <person name="Girlanda M."/>
            <person name="Perotto S."/>
            <person name="Kohler A."/>
            <person name="Nagy L.G."/>
            <person name="Floudas D."/>
            <person name="Copeland A."/>
            <person name="Barry K.W."/>
            <person name="Cichocki N."/>
            <person name="Veneault-Fourrey C."/>
            <person name="LaButti K."/>
            <person name="Lindquist E.A."/>
            <person name="Lipzen A."/>
            <person name="Lundell T."/>
            <person name="Morin E."/>
            <person name="Murat C."/>
            <person name="Sun H."/>
            <person name="Tunlid A."/>
            <person name="Henrissat B."/>
            <person name="Grigoriev I.V."/>
            <person name="Hibbett D.S."/>
            <person name="Martin F."/>
            <person name="Nordberg H.P."/>
            <person name="Cantor M.N."/>
            <person name="Hua S.X."/>
        </authorList>
    </citation>
    <scope>NUCLEOTIDE SEQUENCE [LARGE SCALE GENOMIC DNA]</scope>
    <source>
        <strain evidence="6 7">MUT 4182</strain>
    </source>
</reference>
<organism evidence="6 7">
    <name type="scientific">Tulasnella calospora MUT 4182</name>
    <dbReference type="NCBI Taxonomy" id="1051891"/>
    <lineage>
        <taxon>Eukaryota</taxon>
        <taxon>Fungi</taxon>
        <taxon>Dikarya</taxon>
        <taxon>Basidiomycota</taxon>
        <taxon>Agaricomycotina</taxon>
        <taxon>Agaricomycetes</taxon>
        <taxon>Cantharellales</taxon>
        <taxon>Tulasnellaceae</taxon>
        <taxon>Tulasnella</taxon>
    </lineage>
</organism>
<sequence>MASFLLLRSLSAHSSTRSIPPRLATTSSTSYHRSRPLYPAANLAFFGLFASSSKPTPSMAVKEIVEDAIATHKVVIFSKTYCPYCKKAKALINSYELPEGQVEIVEIDIRDDGNAIQEYLKEKTGQRTVPNIFIKQQHIGGSDDLASLNSAGQLARKLED</sequence>
<dbReference type="CDD" id="cd03419">
    <property type="entry name" value="GRX_GRXh_1_2_like"/>
    <property type="match status" value="1"/>
</dbReference>
<evidence type="ECO:0000256" key="3">
    <source>
        <dbReference type="ARBA" id="ARBA00023157"/>
    </source>
</evidence>
<evidence type="ECO:0000259" key="5">
    <source>
        <dbReference type="Pfam" id="PF00462"/>
    </source>
</evidence>
<dbReference type="OrthoDB" id="418495at2759"/>
<evidence type="ECO:0000313" key="6">
    <source>
        <dbReference type="EMBL" id="KIO26574.1"/>
    </source>
</evidence>
<keyword evidence="7" id="KW-1185">Reference proteome</keyword>
<dbReference type="EMBL" id="KN823022">
    <property type="protein sequence ID" value="KIO26574.1"/>
    <property type="molecule type" value="Genomic_DNA"/>
</dbReference>
<dbReference type="InterPro" id="IPR011767">
    <property type="entry name" value="GLR_AS"/>
</dbReference>
<accession>A0A0C3QJX2</accession>
<dbReference type="PROSITE" id="PS00195">
    <property type="entry name" value="GLUTAREDOXIN_1"/>
    <property type="match status" value="1"/>
</dbReference>
<gene>
    <name evidence="6" type="ORF">M407DRAFT_243679</name>
</gene>
<dbReference type="STRING" id="1051891.A0A0C3QJX2"/>
<keyword evidence="1" id="KW-0813">Transport</keyword>
<name>A0A0C3QJX2_9AGAM</name>
<evidence type="ECO:0000313" key="7">
    <source>
        <dbReference type="Proteomes" id="UP000054248"/>
    </source>
</evidence>
<dbReference type="PANTHER" id="PTHR45694:SF18">
    <property type="entry name" value="GLUTAREDOXIN-1-RELATED"/>
    <property type="match status" value="1"/>
</dbReference>
<dbReference type="InterPro" id="IPR036249">
    <property type="entry name" value="Thioredoxin-like_sf"/>
</dbReference>
<protein>
    <recommendedName>
        <fullName evidence="5">Glutaredoxin domain-containing protein</fullName>
    </recommendedName>
</protein>
<keyword evidence="4" id="KW-0676">Redox-active center</keyword>
<dbReference type="InterPro" id="IPR014025">
    <property type="entry name" value="Glutaredoxin_subgr"/>
</dbReference>
<feature type="domain" description="Glutaredoxin" evidence="5">
    <location>
        <begin position="74"/>
        <end position="139"/>
    </location>
</feature>
<dbReference type="HOGENOM" id="CLU_026126_7_2_1"/>
<reference evidence="7" key="2">
    <citation type="submission" date="2015-01" db="EMBL/GenBank/DDBJ databases">
        <title>Evolutionary Origins and Diversification of the Mycorrhizal Mutualists.</title>
        <authorList>
            <consortium name="DOE Joint Genome Institute"/>
            <consortium name="Mycorrhizal Genomics Consortium"/>
            <person name="Kohler A."/>
            <person name="Kuo A."/>
            <person name="Nagy L.G."/>
            <person name="Floudas D."/>
            <person name="Copeland A."/>
            <person name="Barry K.W."/>
            <person name="Cichocki N."/>
            <person name="Veneault-Fourrey C."/>
            <person name="LaButti K."/>
            <person name="Lindquist E.A."/>
            <person name="Lipzen A."/>
            <person name="Lundell T."/>
            <person name="Morin E."/>
            <person name="Murat C."/>
            <person name="Riley R."/>
            <person name="Ohm R."/>
            <person name="Sun H."/>
            <person name="Tunlid A."/>
            <person name="Henrissat B."/>
            <person name="Grigoriev I.V."/>
            <person name="Hibbett D.S."/>
            <person name="Martin F."/>
        </authorList>
    </citation>
    <scope>NUCLEOTIDE SEQUENCE [LARGE SCALE GENOMIC DNA]</scope>
    <source>
        <strain evidence="7">MUT 4182</strain>
    </source>
</reference>
<dbReference type="InterPro" id="IPR002109">
    <property type="entry name" value="Glutaredoxin"/>
</dbReference>
<dbReference type="PANTHER" id="PTHR45694">
    <property type="entry name" value="GLUTAREDOXIN 2"/>
    <property type="match status" value="1"/>
</dbReference>
<dbReference type="AlphaFoldDB" id="A0A0C3QJX2"/>
<keyword evidence="3" id="KW-1015">Disulfide bond</keyword>
<dbReference type="Proteomes" id="UP000054248">
    <property type="component" value="Unassembled WGS sequence"/>
</dbReference>
<dbReference type="FunFam" id="3.40.30.10:FF:000276">
    <property type="entry name" value="Glutaredoxin 3"/>
    <property type="match status" value="1"/>
</dbReference>
<evidence type="ECO:0000256" key="2">
    <source>
        <dbReference type="ARBA" id="ARBA00022982"/>
    </source>
</evidence>
<dbReference type="SUPFAM" id="SSF52833">
    <property type="entry name" value="Thioredoxin-like"/>
    <property type="match status" value="1"/>
</dbReference>
<dbReference type="Pfam" id="PF00462">
    <property type="entry name" value="Glutaredoxin"/>
    <property type="match status" value="1"/>
</dbReference>
<dbReference type="GO" id="GO:0015038">
    <property type="term" value="F:glutathione disulfide oxidoreductase activity"/>
    <property type="evidence" value="ECO:0007669"/>
    <property type="project" value="TreeGrafter"/>
</dbReference>
<dbReference type="NCBIfam" id="TIGR02180">
    <property type="entry name" value="GRX_euk"/>
    <property type="match status" value="1"/>
</dbReference>
<dbReference type="Gene3D" id="3.40.30.10">
    <property type="entry name" value="Glutaredoxin"/>
    <property type="match status" value="1"/>
</dbReference>
<evidence type="ECO:0000256" key="4">
    <source>
        <dbReference type="ARBA" id="ARBA00023284"/>
    </source>
</evidence>
<dbReference type="GO" id="GO:0005634">
    <property type="term" value="C:nucleus"/>
    <property type="evidence" value="ECO:0007669"/>
    <property type="project" value="TreeGrafter"/>
</dbReference>
<dbReference type="GO" id="GO:0034599">
    <property type="term" value="P:cellular response to oxidative stress"/>
    <property type="evidence" value="ECO:0007669"/>
    <property type="project" value="TreeGrafter"/>
</dbReference>
<dbReference type="InterPro" id="IPR011899">
    <property type="entry name" value="Glutaredoxin_euk/vir"/>
</dbReference>
<evidence type="ECO:0000256" key="1">
    <source>
        <dbReference type="ARBA" id="ARBA00022448"/>
    </source>
</evidence>
<proteinExistence type="predicted"/>
<dbReference type="GO" id="GO:0005737">
    <property type="term" value="C:cytoplasm"/>
    <property type="evidence" value="ECO:0007669"/>
    <property type="project" value="TreeGrafter"/>
</dbReference>